<dbReference type="SUPFAM" id="SSF50249">
    <property type="entry name" value="Nucleic acid-binding proteins"/>
    <property type="match status" value="1"/>
</dbReference>
<dbReference type="GO" id="GO:0003677">
    <property type="term" value="F:DNA binding"/>
    <property type="evidence" value="ECO:0007669"/>
    <property type="project" value="UniProtKB-KW"/>
</dbReference>
<dbReference type="CDD" id="cd04481">
    <property type="entry name" value="RPA1_DBD_B_like"/>
    <property type="match status" value="1"/>
</dbReference>
<dbReference type="STRING" id="57577.A0A2K3N1E4"/>
<evidence type="ECO:0000313" key="3">
    <source>
        <dbReference type="EMBL" id="PNX96868.1"/>
    </source>
</evidence>
<dbReference type="EMBL" id="ASHM01014954">
    <property type="protein sequence ID" value="PNX96868.1"/>
    <property type="molecule type" value="Genomic_DNA"/>
</dbReference>
<dbReference type="Proteomes" id="UP000236291">
    <property type="component" value="Unassembled WGS sequence"/>
</dbReference>
<dbReference type="InterPro" id="IPR012340">
    <property type="entry name" value="NA-bd_OB-fold"/>
</dbReference>
<protein>
    <recommendedName>
        <fullName evidence="2">Replication protein A OB domain-containing protein</fullName>
    </recommendedName>
</protein>
<feature type="non-terminal residue" evidence="3">
    <location>
        <position position="259"/>
    </location>
</feature>
<accession>A0A2K3N1E4</accession>
<dbReference type="PANTHER" id="PTHR47165">
    <property type="entry name" value="OS03G0429900 PROTEIN"/>
    <property type="match status" value="1"/>
</dbReference>
<evidence type="ECO:0000256" key="1">
    <source>
        <dbReference type="ARBA" id="ARBA00023125"/>
    </source>
</evidence>
<feature type="domain" description="Replication protein A OB" evidence="2">
    <location>
        <begin position="106"/>
        <end position="192"/>
    </location>
</feature>
<dbReference type="PANTHER" id="PTHR47165:SF4">
    <property type="entry name" value="OS03G0429900 PROTEIN"/>
    <property type="match status" value="1"/>
</dbReference>
<evidence type="ECO:0000313" key="4">
    <source>
        <dbReference type="Proteomes" id="UP000236291"/>
    </source>
</evidence>
<dbReference type="Gene3D" id="2.40.50.140">
    <property type="entry name" value="Nucleic acid-binding proteins"/>
    <property type="match status" value="1"/>
</dbReference>
<name>A0A2K3N1E4_TRIPR</name>
<sequence>MSRGLDAIKNINDTKELWKLAVRFEDIWTLYSGTRNEHIEFLILDKQGDNIQVEVNDFKIKFSDHPFKLVVTGGEGGTSITPKDIPNIPLHKFEFKSFSDIKRGEYQANSLVDIIGAVNDVGAVKLSTARKKYPTTFRLVDACLETMLVTLWGVFGSTFTQNFNEHGNSGPFIVVLKHAKIKEPEGQYELTVTNAWNGTKLIVDQELKEIKDFIKTFPDNYTVPSSSQQGGSKQVNAATPCVTHGCPTSCGVQRCLGGE</sequence>
<evidence type="ECO:0000259" key="2">
    <source>
        <dbReference type="Pfam" id="PF16900"/>
    </source>
</evidence>
<keyword evidence="1" id="KW-0238">DNA-binding</keyword>
<dbReference type="InterPro" id="IPR031657">
    <property type="entry name" value="REPA_OB_2"/>
</dbReference>
<dbReference type="AlphaFoldDB" id="A0A2K3N1E4"/>
<proteinExistence type="predicted"/>
<dbReference type="Pfam" id="PF16900">
    <property type="entry name" value="REPA_OB_2"/>
    <property type="match status" value="1"/>
</dbReference>
<organism evidence="3 4">
    <name type="scientific">Trifolium pratense</name>
    <name type="common">Red clover</name>
    <dbReference type="NCBI Taxonomy" id="57577"/>
    <lineage>
        <taxon>Eukaryota</taxon>
        <taxon>Viridiplantae</taxon>
        <taxon>Streptophyta</taxon>
        <taxon>Embryophyta</taxon>
        <taxon>Tracheophyta</taxon>
        <taxon>Spermatophyta</taxon>
        <taxon>Magnoliopsida</taxon>
        <taxon>eudicotyledons</taxon>
        <taxon>Gunneridae</taxon>
        <taxon>Pentapetalae</taxon>
        <taxon>rosids</taxon>
        <taxon>fabids</taxon>
        <taxon>Fabales</taxon>
        <taxon>Fabaceae</taxon>
        <taxon>Papilionoideae</taxon>
        <taxon>50 kb inversion clade</taxon>
        <taxon>NPAAA clade</taxon>
        <taxon>Hologalegina</taxon>
        <taxon>IRL clade</taxon>
        <taxon>Trifolieae</taxon>
        <taxon>Trifolium</taxon>
    </lineage>
</organism>
<reference evidence="3 4" key="2">
    <citation type="journal article" date="2017" name="Front. Plant Sci.">
        <title>Gene Classification and Mining of Molecular Markers Useful in Red Clover (Trifolium pratense) Breeding.</title>
        <authorList>
            <person name="Istvanek J."/>
            <person name="Dluhosova J."/>
            <person name="Dluhos P."/>
            <person name="Patkova L."/>
            <person name="Nedelnik J."/>
            <person name="Repkova J."/>
        </authorList>
    </citation>
    <scope>NUCLEOTIDE SEQUENCE [LARGE SCALE GENOMIC DNA]</scope>
    <source>
        <strain evidence="4">cv. Tatra</strain>
        <tissue evidence="3">Young leaves</tissue>
    </source>
</reference>
<comment type="caution">
    <text evidence="3">The sequence shown here is derived from an EMBL/GenBank/DDBJ whole genome shotgun (WGS) entry which is preliminary data.</text>
</comment>
<reference evidence="3 4" key="1">
    <citation type="journal article" date="2014" name="Am. J. Bot.">
        <title>Genome assembly and annotation for red clover (Trifolium pratense; Fabaceae).</title>
        <authorList>
            <person name="Istvanek J."/>
            <person name="Jaros M."/>
            <person name="Krenek A."/>
            <person name="Repkova J."/>
        </authorList>
    </citation>
    <scope>NUCLEOTIDE SEQUENCE [LARGE SCALE GENOMIC DNA]</scope>
    <source>
        <strain evidence="4">cv. Tatra</strain>
        <tissue evidence="3">Young leaves</tissue>
    </source>
</reference>
<gene>
    <name evidence="3" type="ORF">L195_g020084</name>
</gene>